<reference evidence="2" key="1">
    <citation type="submission" date="2021-07" db="EMBL/GenBank/DDBJ databases">
        <title>Complete genome sequencing of a Clostridium isolate.</title>
        <authorList>
            <person name="Ueki A."/>
            <person name="Tonouchi A."/>
        </authorList>
    </citation>
    <scope>NUCLEOTIDE SEQUENCE [LARGE SCALE GENOMIC DNA]</scope>
    <source>
        <strain evidence="2">C5S11</strain>
    </source>
</reference>
<dbReference type="Pfam" id="PF15575">
    <property type="entry name" value="Imm49"/>
    <property type="match status" value="1"/>
</dbReference>
<gene>
    <name evidence="1" type="ORF">psyc5s11_12580</name>
</gene>
<sequence>MTSEKKEYLTELYSDSVERVNKLTALIKNNSGNIPRAYDGLEFERKILGIVVYLLNNDVLTSKKNFYKSTLAREWTYDSYKSGKYEISKNKVTTYVYESLFYSILSGSKERATHMANLFGGRLEEKDDFFANILLGYGLKYIILDDKENAYEYINKLEENKDKRGMKQYSSGYKRVYKGLIDRDEKEFNEGLLFMLKNHKSRMKKNGNTLEQDFAYDSIALAMIAKERGINIEVKHELLPLEYLEPVYIDYNTLGLFD</sequence>
<proteinExistence type="predicted"/>
<dbReference type="RefSeq" id="WP_224036811.1">
    <property type="nucleotide sequence ID" value="NZ_AP024849.1"/>
</dbReference>
<dbReference type="InterPro" id="IPR029074">
    <property type="entry name" value="Imm49"/>
</dbReference>
<evidence type="ECO:0000313" key="2">
    <source>
        <dbReference type="Proteomes" id="UP000824633"/>
    </source>
</evidence>
<evidence type="ECO:0000313" key="1">
    <source>
        <dbReference type="EMBL" id="BCZ45191.1"/>
    </source>
</evidence>
<protein>
    <submittedName>
        <fullName evidence="1">Uncharacterized protein</fullName>
    </submittedName>
</protein>
<keyword evidence="2" id="KW-1185">Reference proteome</keyword>
<name>A0ABN6IUA3_9CLOT</name>
<dbReference type="EMBL" id="AP024849">
    <property type="protein sequence ID" value="BCZ45191.1"/>
    <property type="molecule type" value="Genomic_DNA"/>
</dbReference>
<accession>A0ABN6IUA3</accession>
<dbReference type="Proteomes" id="UP000824633">
    <property type="component" value="Chromosome"/>
</dbReference>
<organism evidence="1 2">
    <name type="scientific">Clostridium gelidum</name>
    <dbReference type="NCBI Taxonomy" id="704125"/>
    <lineage>
        <taxon>Bacteria</taxon>
        <taxon>Bacillati</taxon>
        <taxon>Bacillota</taxon>
        <taxon>Clostridia</taxon>
        <taxon>Eubacteriales</taxon>
        <taxon>Clostridiaceae</taxon>
        <taxon>Clostridium</taxon>
    </lineage>
</organism>